<accession>A0A059CEC5</accession>
<protein>
    <submittedName>
        <fullName evidence="1">Uncharacterized protein</fullName>
    </submittedName>
</protein>
<sequence>MNFEDSCSGGINHNNITIDKAFFLFSIQGEDSICRPNNMQKTTNRCIMHLPPEKLNNCHLPLPQSFSYLVPNFCIWMGREAY</sequence>
<dbReference type="EMBL" id="KK198756">
    <property type="protein sequence ID" value="KCW76727.1"/>
    <property type="molecule type" value="Genomic_DNA"/>
</dbReference>
<evidence type="ECO:0000313" key="1">
    <source>
        <dbReference type="EMBL" id="KCW76727.1"/>
    </source>
</evidence>
<proteinExistence type="predicted"/>
<reference evidence="1" key="1">
    <citation type="submission" date="2013-07" db="EMBL/GenBank/DDBJ databases">
        <title>The genome of Eucalyptus grandis.</title>
        <authorList>
            <person name="Schmutz J."/>
            <person name="Hayes R."/>
            <person name="Myburg A."/>
            <person name="Tuskan G."/>
            <person name="Grattapaglia D."/>
            <person name="Rokhsar D.S."/>
        </authorList>
    </citation>
    <scope>NUCLEOTIDE SEQUENCE</scope>
    <source>
        <tissue evidence="1">Leaf extractions</tissue>
    </source>
</reference>
<dbReference type="AlphaFoldDB" id="A0A059CEC5"/>
<name>A0A059CEC5_EUCGR</name>
<dbReference type="Gramene" id="KCW76727">
    <property type="protein sequence ID" value="KCW76727"/>
    <property type="gene ID" value="EUGRSUZ_D01079"/>
</dbReference>
<dbReference type="InParanoid" id="A0A059CEC5"/>
<organism evidence="1">
    <name type="scientific">Eucalyptus grandis</name>
    <name type="common">Flooded gum</name>
    <dbReference type="NCBI Taxonomy" id="71139"/>
    <lineage>
        <taxon>Eukaryota</taxon>
        <taxon>Viridiplantae</taxon>
        <taxon>Streptophyta</taxon>
        <taxon>Embryophyta</taxon>
        <taxon>Tracheophyta</taxon>
        <taxon>Spermatophyta</taxon>
        <taxon>Magnoliopsida</taxon>
        <taxon>eudicotyledons</taxon>
        <taxon>Gunneridae</taxon>
        <taxon>Pentapetalae</taxon>
        <taxon>rosids</taxon>
        <taxon>malvids</taxon>
        <taxon>Myrtales</taxon>
        <taxon>Myrtaceae</taxon>
        <taxon>Myrtoideae</taxon>
        <taxon>Eucalypteae</taxon>
        <taxon>Eucalyptus</taxon>
    </lineage>
</organism>
<gene>
    <name evidence="1" type="ORF">EUGRSUZ_D01079</name>
</gene>